<evidence type="ECO:0000313" key="5">
    <source>
        <dbReference type="Proteomes" id="UP000177050"/>
    </source>
</evidence>
<dbReference type="InterPro" id="IPR055396">
    <property type="entry name" value="DUF7088"/>
</dbReference>
<dbReference type="Pfam" id="PF23357">
    <property type="entry name" value="DUF7088"/>
    <property type="match status" value="1"/>
</dbReference>
<feature type="domain" description="DUF7088" evidence="3">
    <location>
        <begin position="36"/>
        <end position="135"/>
    </location>
</feature>
<keyword evidence="1" id="KW-0472">Membrane</keyword>
<keyword evidence="1" id="KW-0812">Transmembrane</keyword>
<evidence type="ECO:0000259" key="2">
    <source>
        <dbReference type="Pfam" id="PF09822"/>
    </source>
</evidence>
<dbReference type="Proteomes" id="UP000177050">
    <property type="component" value="Unassembled WGS sequence"/>
</dbReference>
<dbReference type="InterPro" id="IPR029062">
    <property type="entry name" value="Class_I_gatase-like"/>
</dbReference>
<dbReference type="InterPro" id="IPR019196">
    <property type="entry name" value="ABC_transp_unknown"/>
</dbReference>
<gene>
    <name evidence="4" type="ORF">A3K52_05985</name>
</gene>
<evidence type="ECO:0000259" key="3">
    <source>
        <dbReference type="Pfam" id="PF23357"/>
    </source>
</evidence>
<accession>A0A1F7L2A3</accession>
<protein>
    <submittedName>
        <fullName evidence="4">Uncharacterized protein</fullName>
    </submittedName>
</protein>
<evidence type="ECO:0000313" key="4">
    <source>
        <dbReference type="EMBL" id="OGK74282.1"/>
    </source>
</evidence>
<sequence>MKKFDKPVIVAISLALLITTNLLVSIFSIKIDFSRDKAYTLSPSTKKILRSLNDVVNMKFYVSSNLPSRLLPLKTEVIDLLNEYKKESNNKVIIKVVDPKKDESTLDEIKSLQIPELQFSQLEKDKYQLATAYFAMGLFFGEKSEALPQVTDLTSLEYNITSNIYRLTQKELGKVATIGMDNISANPQEDPYGFFKGILSQQYEITPLNLATETESYIDNSYKTVILTNANKEQYTTDEVEKIKKYIKKGGNMIFFVDGVWVKDDLTTEDAGHNLFSLFNEWGVTLQKNLILSTSAEYVNFGNNLYQFLTPYPFWVKTNNFNLNQYNEYTGNVRQTTYPWTSSITLNKKNNKNIQTLVLSSNTSWEQKDTFKLLPQQIEEPNASKLKNHILAVQIKTSDNGHVLLIPSSRFLDGRYLSKDTGNIDFIFNIVNNYASEGALSGIRSRSFNFYPLPDMSDSQKEMMRYLNIFFLPLVVFLYGGIRLMRRR</sequence>
<feature type="domain" description="ABC-type uncharacterised transport system" evidence="2">
    <location>
        <begin position="188"/>
        <end position="428"/>
    </location>
</feature>
<proteinExistence type="predicted"/>
<name>A0A1F7L2A3_9BACT</name>
<keyword evidence="1" id="KW-1133">Transmembrane helix</keyword>
<dbReference type="AlphaFoldDB" id="A0A1F7L2A3"/>
<reference evidence="4 5" key="1">
    <citation type="journal article" date="2016" name="Nat. Commun.">
        <title>Thousands of microbial genomes shed light on interconnected biogeochemical processes in an aquifer system.</title>
        <authorList>
            <person name="Anantharaman K."/>
            <person name="Brown C.T."/>
            <person name="Hug L.A."/>
            <person name="Sharon I."/>
            <person name="Castelle C.J."/>
            <person name="Probst A.J."/>
            <person name="Thomas B.C."/>
            <person name="Singh A."/>
            <person name="Wilkins M.J."/>
            <person name="Karaoz U."/>
            <person name="Brodie E.L."/>
            <person name="Williams K.H."/>
            <person name="Hubbard S.S."/>
            <person name="Banfield J.F."/>
        </authorList>
    </citation>
    <scope>NUCLEOTIDE SEQUENCE [LARGE SCALE GENOMIC DNA]</scope>
</reference>
<evidence type="ECO:0000256" key="1">
    <source>
        <dbReference type="SAM" id="Phobius"/>
    </source>
</evidence>
<dbReference type="Pfam" id="PF09822">
    <property type="entry name" value="ABC_transp_aux"/>
    <property type="match status" value="1"/>
</dbReference>
<comment type="caution">
    <text evidence="4">The sequence shown here is derived from an EMBL/GenBank/DDBJ whole genome shotgun (WGS) entry which is preliminary data.</text>
</comment>
<dbReference type="SUPFAM" id="SSF52317">
    <property type="entry name" value="Class I glutamine amidotransferase-like"/>
    <property type="match status" value="1"/>
</dbReference>
<feature type="transmembrane region" description="Helical" evidence="1">
    <location>
        <begin position="463"/>
        <end position="482"/>
    </location>
</feature>
<dbReference type="EMBL" id="MGBR01000001">
    <property type="protein sequence ID" value="OGK74282.1"/>
    <property type="molecule type" value="Genomic_DNA"/>
</dbReference>
<organism evidence="4 5">
    <name type="scientific">Candidatus Roizmanbacteria bacterium RIFOXYD1_FULL_38_12</name>
    <dbReference type="NCBI Taxonomy" id="1802093"/>
    <lineage>
        <taxon>Bacteria</taxon>
        <taxon>Candidatus Roizmaniibacteriota</taxon>
    </lineage>
</organism>